<sequence length="134" mass="15369">MGPWAYETRRASSRVKECLRKISRHVRIPHCRRRLTEVKINRLTNVELANILSLHDLVNGNGPIAAWLNGKKMSNEARTQSPIVHGSASELFRVWILRGTDAGYQLFGRRWTERSRRMPPPRSPDLSPIDFLGA</sequence>
<gene>
    <name evidence="2" type="ORF">AVEN_249744_1</name>
</gene>
<organism evidence="2 3">
    <name type="scientific">Araneus ventricosus</name>
    <name type="common">Orbweaver spider</name>
    <name type="synonym">Epeira ventricosa</name>
    <dbReference type="NCBI Taxonomy" id="182803"/>
    <lineage>
        <taxon>Eukaryota</taxon>
        <taxon>Metazoa</taxon>
        <taxon>Ecdysozoa</taxon>
        <taxon>Arthropoda</taxon>
        <taxon>Chelicerata</taxon>
        <taxon>Arachnida</taxon>
        <taxon>Araneae</taxon>
        <taxon>Araneomorphae</taxon>
        <taxon>Entelegynae</taxon>
        <taxon>Araneoidea</taxon>
        <taxon>Araneidae</taxon>
        <taxon>Araneus</taxon>
    </lineage>
</organism>
<name>A0A4Y2C5F6_ARAVE</name>
<dbReference type="Proteomes" id="UP000499080">
    <property type="component" value="Unassembled WGS sequence"/>
</dbReference>
<dbReference type="EMBL" id="BGPR01000150">
    <property type="protein sequence ID" value="GBL99701.1"/>
    <property type="molecule type" value="Genomic_DNA"/>
</dbReference>
<evidence type="ECO:0000256" key="1">
    <source>
        <dbReference type="SAM" id="MobiDB-lite"/>
    </source>
</evidence>
<keyword evidence="3" id="KW-1185">Reference proteome</keyword>
<protein>
    <submittedName>
        <fullName evidence="2">Uncharacterized protein</fullName>
    </submittedName>
</protein>
<comment type="caution">
    <text evidence="2">The sequence shown here is derived from an EMBL/GenBank/DDBJ whole genome shotgun (WGS) entry which is preliminary data.</text>
</comment>
<dbReference type="AlphaFoldDB" id="A0A4Y2C5F6"/>
<reference evidence="2 3" key="1">
    <citation type="journal article" date="2019" name="Sci. Rep.">
        <title>Orb-weaving spider Araneus ventricosus genome elucidates the spidroin gene catalogue.</title>
        <authorList>
            <person name="Kono N."/>
            <person name="Nakamura H."/>
            <person name="Ohtoshi R."/>
            <person name="Moran D.A.P."/>
            <person name="Shinohara A."/>
            <person name="Yoshida Y."/>
            <person name="Fujiwara M."/>
            <person name="Mori M."/>
            <person name="Tomita M."/>
            <person name="Arakawa K."/>
        </authorList>
    </citation>
    <scope>NUCLEOTIDE SEQUENCE [LARGE SCALE GENOMIC DNA]</scope>
</reference>
<proteinExistence type="predicted"/>
<accession>A0A4Y2C5F6</accession>
<feature type="region of interest" description="Disordered" evidence="1">
    <location>
        <begin position="113"/>
        <end position="134"/>
    </location>
</feature>
<evidence type="ECO:0000313" key="3">
    <source>
        <dbReference type="Proteomes" id="UP000499080"/>
    </source>
</evidence>
<evidence type="ECO:0000313" key="2">
    <source>
        <dbReference type="EMBL" id="GBL99701.1"/>
    </source>
</evidence>